<feature type="transmembrane region" description="Helical" evidence="1">
    <location>
        <begin position="39"/>
        <end position="65"/>
    </location>
</feature>
<dbReference type="Pfam" id="PF14333">
    <property type="entry name" value="DUF4389"/>
    <property type="match status" value="2"/>
</dbReference>
<reference evidence="2 3" key="1">
    <citation type="submission" date="2024-06" db="EMBL/GenBank/DDBJ databases">
        <authorList>
            <person name="Lee S.D."/>
        </authorList>
    </citation>
    <scope>NUCLEOTIDE SEQUENCE [LARGE SCALE GENOMIC DNA]</scope>
    <source>
        <strain evidence="2 3">N1-10</strain>
    </source>
</reference>
<feature type="transmembrane region" description="Helical" evidence="1">
    <location>
        <begin position="132"/>
        <end position="160"/>
    </location>
</feature>
<gene>
    <name evidence="2" type="ORF">ABUW04_01345</name>
</gene>
<feature type="transmembrane region" description="Helical" evidence="1">
    <location>
        <begin position="217"/>
        <end position="240"/>
    </location>
</feature>
<dbReference type="RefSeq" id="WP_380561827.1">
    <property type="nucleotide sequence ID" value="NZ_JBEUKS010000001.1"/>
</dbReference>
<name>A0ABV6XF72_9ACTN</name>
<organism evidence="2 3">
    <name type="scientific">Streptacidiphilus jeojiensis</name>
    <dbReference type="NCBI Taxonomy" id="3229225"/>
    <lineage>
        <taxon>Bacteria</taxon>
        <taxon>Bacillati</taxon>
        <taxon>Actinomycetota</taxon>
        <taxon>Actinomycetes</taxon>
        <taxon>Kitasatosporales</taxon>
        <taxon>Streptomycetaceae</taxon>
        <taxon>Streptacidiphilus</taxon>
    </lineage>
</organism>
<keyword evidence="1" id="KW-0472">Membrane</keyword>
<protein>
    <submittedName>
        <fullName evidence="2">DUF4389 domain-containing protein</fullName>
    </submittedName>
</protein>
<dbReference type="EMBL" id="JBEUKS010000001">
    <property type="protein sequence ID" value="MFC1436891.1"/>
    <property type="molecule type" value="Genomic_DNA"/>
</dbReference>
<comment type="caution">
    <text evidence="2">The sequence shown here is derived from an EMBL/GenBank/DDBJ whole genome shotgun (WGS) entry which is preliminary data.</text>
</comment>
<keyword evidence="1" id="KW-1133">Transmembrane helix</keyword>
<evidence type="ECO:0000313" key="3">
    <source>
        <dbReference type="Proteomes" id="UP001592581"/>
    </source>
</evidence>
<accession>A0ABV6XF72</accession>
<keyword evidence="1" id="KW-0812">Transmembrane</keyword>
<dbReference type="InterPro" id="IPR025498">
    <property type="entry name" value="DUF4389"/>
</dbReference>
<keyword evidence="3" id="KW-1185">Reference proteome</keyword>
<sequence length="259" mass="27538">MADYGWAGPPVPGVSGEVLPELDLPGPGRQRRWTVLLRLLLLVPQYVVLFLLGIAGFVAMVVGWFAALLLGRLPQPIAAFLSGFLVYQTRVYAYGMLLVDRYPPFAFTAPEHPVQVELHPGELNRLAVLFRIVLLIPGAIVSGLVTSGFYAVSILIWLVTLVLGRMPEPVFGATAATARYAMRFSAYVTMLTAAYPKGLFGDDSRLMPQSRSATRPLLLSGGAKLLVAVFLVLGLVSGAFSGTGTSSGNDSGTVNASAG</sequence>
<evidence type="ECO:0000256" key="1">
    <source>
        <dbReference type="SAM" id="Phobius"/>
    </source>
</evidence>
<evidence type="ECO:0000313" key="2">
    <source>
        <dbReference type="EMBL" id="MFC1436891.1"/>
    </source>
</evidence>
<dbReference type="Proteomes" id="UP001592581">
    <property type="component" value="Unassembled WGS sequence"/>
</dbReference>
<proteinExistence type="predicted"/>
<feature type="transmembrane region" description="Helical" evidence="1">
    <location>
        <begin position="77"/>
        <end position="99"/>
    </location>
</feature>